<evidence type="ECO:0000313" key="2">
    <source>
        <dbReference type="EMBL" id="KAK1624905.1"/>
    </source>
</evidence>
<keyword evidence="1" id="KW-0812">Transmembrane</keyword>
<keyword evidence="1" id="KW-1133">Transmembrane helix</keyword>
<evidence type="ECO:0000256" key="1">
    <source>
        <dbReference type="SAM" id="Phobius"/>
    </source>
</evidence>
<evidence type="ECO:0000313" key="3">
    <source>
        <dbReference type="Proteomes" id="UP001243989"/>
    </source>
</evidence>
<accession>A0AAI9ZHY9</accession>
<dbReference type="RefSeq" id="XP_060440900.1">
    <property type="nucleotide sequence ID" value="XM_060591156.1"/>
</dbReference>
<proteinExistence type="predicted"/>
<organism evidence="2 3">
    <name type="scientific">Colletotrichum phormii</name>
    <dbReference type="NCBI Taxonomy" id="359342"/>
    <lineage>
        <taxon>Eukaryota</taxon>
        <taxon>Fungi</taxon>
        <taxon>Dikarya</taxon>
        <taxon>Ascomycota</taxon>
        <taxon>Pezizomycotina</taxon>
        <taxon>Sordariomycetes</taxon>
        <taxon>Hypocreomycetidae</taxon>
        <taxon>Glomerellales</taxon>
        <taxon>Glomerellaceae</taxon>
        <taxon>Colletotrichum</taxon>
        <taxon>Colletotrichum acutatum species complex</taxon>
    </lineage>
</organism>
<keyword evidence="1" id="KW-0472">Membrane</keyword>
<sequence>MQMYAFPPLYPATADNMNCVSVVYVITLIVVVAWWFLKARSAYDPVTPTQYRPFPLRCLVLGRRTMLTGMNRTLLGLVGRNQDLVVRWDPRASTSSSSLRATILRTTKHREVWRQYKYSRRMGYAMIGRGFSV</sequence>
<feature type="transmembrane region" description="Helical" evidence="1">
    <location>
        <begin position="20"/>
        <end position="37"/>
    </location>
</feature>
<dbReference type="AlphaFoldDB" id="A0AAI9ZHY9"/>
<comment type="caution">
    <text evidence="2">The sequence shown here is derived from an EMBL/GenBank/DDBJ whole genome shotgun (WGS) entry which is preliminary data.</text>
</comment>
<dbReference type="GeneID" id="85476018"/>
<name>A0AAI9ZHY9_9PEZI</name>
<keyword evidence="3" id="KW-1185">Reference proteome</keyword>
<reference evidence="2" key="1">
    <citation type="submission" date="2021-06" db="EMBL/GenBank/DDBJ databases">
        <title>Comparative genomics, transcriptomics and evolutionary studies reveal genomic signatures of adaptation to plant cell wall in hemibiotrophic fungi.</title>
        <authorList>
            <consortium name="DOE Joint Genome Institute"/>
            <person name="Baroncelli R."/>
            <person name="Diaz J.F."/>
            <person name="Benocci T."/>
            <person name="Peng M."/>
            <person name="Battaglia E."/>
            <person name="Haridas S."/>
            <person name="Andreopoulos W."/>
            <person name="Labutti K."/>
            <person name="Pangilinan J."/>
            <person name="Floch G.L."/>
            <person name="Makela M.R."/>
            <person name="Henrissat B."/>
            <person name="Grigoriev I.V."/>
            <person name="Crouch J.A."/>
            <person name="De Vries R.P."/>
            <person name="Sukno S.A."/>
            <person name="Thon M.R."/>
        </authorList>
    </citation>
    <scope>NUCLEOTIDE SEQUENCE</scope>
    <source>
        <strain evidence="2">CBS 102054</strain>
    </source>
</reference>
<dbReference type="Proteomes" id="UP001243989">
    <property type="component" value="Unassembled WGS sequence"/>
</dbReference>
<dbReference type="EMBL" id="JAHMHQ010000022">
    <property type="protein sequence ID" value="KAK1624905.1"/>
    <property type="molecule type" value="Genomic_DNA"/>
</dbReference>
<gene>
    <name evidence="2" type="ORF">BDP81DRAFT_436712</name>
</gene>
<protein>
    <submittedName>
        <fullName evidence="2">Uncharacterized protein</fullName>
    </submittedName>
</protein>